<dbReference type="EMBL" id="UGJJ01000001">
    <property type="protein sequence ID" value="STR00660.1"/>
    <property type="molecule type" value="Genomic_DNA"/>
</dbReference>
<dbReference type="GO" id="GO:0005524">
    <property type="term" value="F:ATP binding"/>
    <property type="evidence" value="ECO:0007669"/>
    <property type="project" value="UniProtKB-UniRule"/>
</dbReference>
<evidence type="ECO:0000256" key="1">
    <source>
        <dbReference type="ARBA" id="ARBA00004496"/>
    </source>
</evidence>
<dbReference type="Pfam" id="PF01588">
    <property type="entry name" value="tRNA_bind"/>
    <property type="match status" value="1"/>
</dbReference>
<dbReference type="OrthoDB" id="9805455at2"/>
<dbReference type="InterPro" id="IPR005146">
    <property type="entry name" value="B3/B4_tRNA-bd"/>
</dbReference>
<evidence type="ECO:0000256" key="4">
    <source>
        <dbReference type="ARBA" id="ARBA00022490"/>
    </source>
</evidence>
<dbReference type="CDD" id="cd00769">
    <property type="entry name" value="PheRS_beta_core"/>
    <property type="match status" value="1"/>
</dbReference>
<reference evidence="20 21" key="1">
    <citation type="submission" date="2018-06" db="EMBL/GenBank/DDBJ databases">
        <authorList>
            <consortium name="Pathogen Informatics"/>
            <person name="Doyle S."/>
        </authorList>
    </citation>
    <scope>NUCLEOTIDE SEQUENCE [LARGE SCALE GENOMIC DNA]</scope>
    <source>
        <strain evidence="20 21">NCTC13336</strain>
    </source>
</reference>
<evidence type="ECO:0000259" key="19">
    <source>
        <dbReference type="PROSITE" id="PS51483"/>
    </source>
</evidence>
<dbReference type="SUPFAM" id="SSF54991">
    <property type="entry name" value="Anticodon-binding domain of PheRS"/>
    <property type="match status" value="1"/>
</dbReference>
<organism evidence="20 21">
    <name type="scientific">Kingella potus</name>
    <dbReference type="NCBI Taxonomy" id="265175"/>
    <lineage>
        <taxon>Bacteria</taxon>
        <taxon>Pseudomonadati</taxon>
        <taxon>Pseudomonadota</taxon>
        <taxon>Betaproteobacteria</taxon>
        <taxon>Neisseriales</taxon>
        <taxon>Neisseriaceae</taxon>
        <taxon>Kingella</taxon>
    </lineage>
</organism>
<dbReference type="Pfam" id="PF03484">
    <property type="entry name" value="B5"/>
    <property type="match status" value="1"/>
</dbReference>
<dbReference type="NCBIfam" id="NF045760">
    <property type="entry name" value="YtpR"/>
    <property type="match status" value="1"/>
</dbReference>
<dbReference type="PROSITE" id="PS50886">
    <property type="entry name" value="TRBD"/>
    <property type="match status" value="1"/>
</dbReference>
<evidence type="ECO:0000256" key="10">
    <source>
        <dbReference type="ARBA" id="ARBA00022842"/>
    </source>
</evidence>
<comment type="similarity">
    <text evidence="2 15">Belongs to the phenylalanyl-tRNA synthetase beta subunit family. Type 1 subfamily.</text>
</comment>
<gene>
    <name evidence="15 20" type="primary">pheT</name>
    <name evidence="20" type="ORF">NCTC13336_00870</name>
</gene>
<evidence type="ECO:0000313" key="20">
    <source>
        <dbReference type="EMBL" id="STR00660.1"/>
    </source>
</evidence>
<evidence type="ECO:0000256" key="15">
    <source>
        <dbReference type="HAMAP-Rule" id="MF_00283"/>
    </source>
</evidence>
<dbReference type="FunFam" id="2.40.50.140:FF:000045">
    <property type="entry name" value="Phenylalanine--tRNA ligase beta subunit"/>
    <property type="match status" value="1"/>
</dbReference>
<dbReference type="CDD" id="cd02796">
    <property type="entry name" value="tRNA_bind_bactPheRS"/>
    <property type="match status" value="1"/>
</dbReference>
<dbReference type="InterPro" id="IPR004532">
    <property type="entry name" value="Phe-tRNA-ligase_IIc_bsu_bact"/>
</dbReference>
<dbReference type="Gene3D" id="3.30.70.380">
    <property type="entry name" value="Ferrodoxin-fold anticodon-binding domain"/>
    <property type="match status" value="1"/>
</dbReference>
<evidence type="ECO:0000256" key="7">
    <source>
        <dbReference type="ARBA" id="ARBA00022723"/>
    </source>
</evidence>
<dbReference type="PROSITE" id="PS51483">
    <property type="entry name" value="B5"/>
    <property type="match status" value="1"/>
</dbReference>
<dbReference type="SUPFAM" id="SSF50249">
    <property type="entry name" value="Nucleic acid-binding proteins"/>
    <property type="match status" value="1"/>
</dbReference>
<comment type="subcellular location">
    <subcellularLocation>
        <location evidence="1 15">Cytoplasm</location>
    </subcellularLocation>
</comment>
<evidence type="ECO:0000256" key="5">
    <source>
        <dbReference type="ARBA" id="ARBA00022555"/>
    </source>
</evidence>
<sequence>MQFSYSWLKTQADTDLTPEQFSHLLTMSGLEVEEAEAAAPVFSGVVVAEVKTVEKHPDADRLNITQVDAGTGETIQIVCGAPNVRPGIKVPCALPGAVLPGDFKIKPTKMRGQVSNGMLCSAKELGLPEDGADGLHILPENAPVGANLREYLDLDDTVFTLKITPNRADCLSIKGLARETAALTGCVFRQPEIQTASVTGTKTQPVRIDAPDDCGRFLSRVIENVNAQAASPDWLKQRLARSGIRSISALVDIGNYVMLEIGQPMHVFDADKISGSLIVRRAENGETLECLNEKTVTLSDNTLVVADDQGALSMAGLMGGAASAVSDGTKNIVLEAAWFAPETIAGKSRQYGFGSDSSFRFERGVDCELQRDAVERATELVLQICGGQAGTITEAQGRLPERKAVPLRTARVAKVLGVAIDEARIETILSALGLQPQKVSDGLAATAPSFRYDIEIEADLIEEIARVYGYENIPGEQTSGRLNMMPLPETRRSRFTVYSQLAARGYQEVVSYAFVNEAWEQDFAANADPIRLQNPLAAQYSVMRSTLIGGLVEILQNNLNRKQNRVRVFEIARVFRKDSDGRFVQTERIGGLAYGTAAPEQWGEAARAVDFYDVKGDVEALLAGKNAEFVQAQHPALHPGRTAEIRIGGQSVGFIGELHPQWLQKYDLPQAPLVFELDVDAVLAREKTAYRPVSKFQAVRRDLAFVLPESVSHADLLHALAAADSPLVQEISVFDVYRGTGLPENMKSMAVKVVLQSSEATLTDEEVEQVVGRLVAAAESAGAQLRG</sequence>
<dbReference type="NCBIfam" id="TIGR00472">
    <property type="entry name" value="pheT_bact"/>
    <property type="match status" value="1"/>
</dbReference>
<keyword evidence="21" id="KW-1185">Reference proteome</keyword>
<keyword evidence="13 15" id="KW-0030">Aminoacyl-tRNA synthetase</keyword>
<dbReference type="InterPro" id="IPR012340">
    <property type="entry name" value="NA-bd_OB-fold"/>
</dbReference>
<feature type="domain" description="B5" evidence="19">
    <location>
        <begin position="400"/>
        <end position="475"/>
    </location>
</feature>
<dbReference type="GO" id="GO:0000287">
    <property type="term" value="F:magnesium ion binding"/>
    <property type="evidence" value="ECO:0007669"/>
    <property type="project" value="UniProtKB-UniRule"/>
</dbReference>
<dbReference type="GO" id="GO:0009328">
    <property type="term" value="C:phenylalanine-tRNA ligase complex"/>
    <property type="evidence" value="ECO:0007669"/>
    <property type="project" value="TreeGrafter"/>
</dbReference>
<feature type="binding site" evidence="15">
    <location>
        <position position="453"/>
    </location>
    <ligand>
        <name>Mg(2+)</name>
        <dbReference type="ChEBI" id="CHEBI:18420"/>
        <note>shared with alpha subunit</note>
    </ligand>
</feature>
<dbReference type="GO" id="GO:0000049">
    <property type="term" value="F:tRNA binding"/>
    <property type="evidence" value="ECO:0007669"/>
    <property type="project" value="UniProtKB-UniRule"/>
</dbReference>
<keyword evidence="12 15" id="KW-0648">Protein biosynthesis</keyword>
<accession>A0A377R0Z9</accession>
<evidence type="ECO:0000313" key="21">
    <source>
        <dbReference type="Proteomes" id="UP000254293"/>
    </source>
</evidence>
<dbReference type="HAMAP" id="MF_00283">
    <property type="entry name" value="Phe_tRNA_synth_beta1"/>
    <property type="match status" value="1"/>
</dbReference>
<keyword evidence="4 15" id="KW-0963">Cytoplasm</keyword>
<protein>
    <recommendedName>
        <fullName evidence="15">Phenylalanine--tRNA ligase beta subunit</fullName>
        <ecNumber evidence="15">6.1.1.20</ecNumber>
    </recommendedName>
    <alternativeName>
        <fullName evidence="15">Phenylalanyl-tRNA synthetase beta subunit</fullName>
        <shortName evidence="15">PheRS</shortName>
    </alternativeName>
</protein>
<dbReference type="Pfam" id="PF03483">
    <property type="entry name" value="B3_4"/>
    <property type="match status" value="1"/>
</dbReference>
<evidence type="ECO:0000256" key="6">
    <source>
        <dbReference type="ARBA" id="ARBA00022598"/>
    </source>
</evidence>
<keyword evidence="8 15" id="KW-0547">Nucleotide-binding</keyword>
<dbReference type="InterPro" id="IPR041616">
    <property type="entry name" value="PheRS_beta_core"/>
</dbReference>
<evidence type="ECO:0000256" key="12">
    <source>
        <dbReference type="ARBA" id="ARBA00022917"/>
    </source>
</evidence>
<keyword evidence="10 15" id="KW-0460">Magnesium</keyword>
<evidence type="ECO:0000259" key="17">
    <source>
        <dbReference type="PROSITE" id="PS50886"/>
    </source>
</evidence>
<dbReference type="SUPFAM" id="SSF56037">
    <property type="entry name" value="PheT/TilS domain"/>
    <property type="match status" value="1"/>
</dbReference>
<keyword evidence="11 16" id="KW-0694">RNA-binding</keyword>
<proteinExistence type="inferred from homology"/>
<dbReference type="InterPro" id="IPR033714">
    <property type="entry name" value="tRNA_bind_bactPheRS"/>
</dbReference>
<feature type="binding site" evidence="15">
    <location>
        <position position="462"/>
    </location>
    <ligand>
        <name>Mg(2+)</name>
        <dbReference type="ChEBI" id="CHEBI:18420"/>
        <note>shared with alpha subunit</note>
    </ligand>
</feature>
<dbReference type="Pfam" id="PF17759">
    <property type="entry name" value="tRNA_synthFbeta"/>
    <property type="match status" value="1"/>
</dbReference>
<dbReference type="RefSeq" id="WP_115307901.1">
    <property type="nucleotide sequence ID" value="NZ_UGJJ01000001.1"/>
</dbReference>
<dbReference type="InterPro" id="IPR045864">
    <property type="entry name" value="aa-tRNA-synth_II/BPL/LPL"/>
</dbReference>
<dbReference type="InterPro" id="IPR020825">
    <property type="entry name" value="Phe-tRNA_synthase-like_B3/B4"/>
</dbReference>
<dbReference type="FunFam" id="3.30.56.10:FF:000002">
    <property type="entry name" value="Phenylalanine--tRNA ligase beta subunit"/>
    <property type="match status" value="1"/>
</dbReference>
<dbReference type="SMART" id="SM00874">
    <property type="entry name" value="B5"/>
    <property type="match status" value="1"/>
</dbReference>
<feature type="domain" description="TRNA-binding" evidence="17">
    <location>
        <begin position="39"/>
        <end position="149"/>
    </location>
</feature>
<keyword evidence="9 15" id="KW-0067">ATP-binding</keyword>
<feature type="binding site" evidence="15">
    <location>
        <position position="463"/>
    </location>
    <ligand>
        <name>Mg(2+)</name>
        <dbReference type="ChEBI" id="CHEBI:18420"/>
        <note>shared with alpha subunit</note>
    </ligand>
</feature>
<evidence type="ECO:0000256" key="3">
    <source>
        <dbReference type="ARBA" id="ARBA00011209"/>
    </source>
</evidence>
<dbReference type="GO" id="GO:0004826">
    <property type="term" value="F:phenylalanine-tRNA ligase activity"/>
    <property type="evidence" value="ECO:0007669"/>
    <property type="project" value="UniProtKB-UniRule"/>
</dbReference>
<dbReference type="EC" id="6.1.1.20" evidence="15"/>
<evidence type="ECO:0000259" key="18">
    <source>
        <dbReference type="PROSITE" id="PS51447"/>
    </source>
</evidence>
<feature type="domain" description="FDX-ACB" evidence="18">
    <location>
        <begin position="694"/>
        <end position="786"/>
    </location>
</feature>
<dbReference type="PROSITE" id="PS51447">
    <property type="entry name" value="FDX_ACB"/>
    <property type="match status" value="1"/>
</dbReference>
<dbReference type="Gene3D" id="3.50.40.10">
    <property type="entry name" value="Phenylalanyl-trna Synthetase, Chain B, domain 3"/>
    <property type="match status" value="1"/>
</dbReference>
<dbReference type="SUPFAM" id="SSF55681">
    <property type="entry name" value="Class II aaRS and biotin synthetases"/>
    <property type="match status" value="1"/>
</dbReference>
<comment type="subunit">
    <text evidence="3 15">Tetramer of two alpha and two beta subunits.</text>
</comment>
<evidence type="ECO:0000256" key="16">
    <source>
        <dbReference type="PROSITE-ProRule" id="PRU00209"/>
    </source>
</evidence>
<dbReference type="Gene3D" id="3.30.56.10">
    <property type="match status" value="2"/>
</dbReference>
<dbReference type="AlphaFoldDB" id="A0A377R0Z9"/>
<dbReference type="Gene3D" id="3.30.930.10">
    <property type="entry name" value="Bira Bifunctional Protein, Domain 2"/>
    <property type="match status" value="1"/>
</dbReference>
<evidence type="ECO:0000256" key="11">
    <source>
        <dbReference type="ARBA" id="ARBA00022884"/>
    </source>
</evidence>
<dbReference type="InterPro" id="IPR045060">
    <property type="entry name" value="Phe-tRNA-ligase_IIc_bsu"/>
</dbReference>
<dbReference type="FunFam" id="3.50.40.10:FF:000001">
    <property type="entry name" value="Phenylalanine--tRNA ligase beta subunit"/>
    <property type="match status" value="1"/>
</dbReference>
<dbReference type="InterPro" id="IPR036690">
    <property type="entry name" value="Fdx_antiC-bd_sf"/>
</dbReference>
<keyword evidence="5 16" id="KW-0820">tRNA-binding</keyword>
<dbReference type="SUPFAM" id="SSF46955">
    <property type="entry name" value="Putative DNA-binding domain"/>
    <property type="match status" value="1"/>
</dbReference>
<dbReference type="InterPro" id="IPR002547">
    <property type="entry name" value="tRNA-bd_dom"/>
</dbReference>
<evidence type="ECO:0000256" key="13">
    <source>
        <dbReference type="ARBA" id="ARBA00023146"/>
    </source>
</evidence>
<dbReference type="PANTHER" id="PTHR10947">
    <property type="entry name" value="PHENYLALANYL-TRNA SYNTHETASE BETA CHAIN AND LEUCINE-RICH REPEAT-CONTAINING PROTEIN 47"/>
    <property type="match status" value="1"/>
</dbReference>
<keyword evidence="6 15" id="KW-0436">Ligase</keyword>
<evidence type="ECO:0000256" key="2">
    <source>
        <dbReference type="ARBA" id="ARBA00008653"/>
    </source>
</evidence>
<comment type="cofactor">
    <cofactor evidence="15">
        <name>Mg(2+)</name>
        <dbReference type="ChEBI" id="CHEBI:18420"/>
    </cofactor>
    <text evidence="15">Binds 2 magnesium ions per tetramer.</text>
</comment>
<dbReference type="GO" id="GO:0006432">
    <property type="term" value="P:phenylalanyl-tRNA aminoacylation"/>
    <property type="evidence" value="ECO:0007669"/>
    <property type="project" value="UniProtKB-UniRule"/>
</dbReference>
<dbReference type="PANTHER" id="PTHR10947:SF0">
    <property type="entry name" value="PHENYLALANINE--TRNA LIGASE BETA SUBUNIT"/>
    <property type="match status" value="1"/>
</dbReference>
<dbReference type="InterPro" id="IPR009061">
    <property type="entry name" value="DNA-bd_dom_put_sf"/>
</dbReference>
<dbReference type="Gene3D" id="2.40.50.140">
    <property type="entry name" value="Nucleic acid-binding proteins"/>
    <property type="match status" value="1"/>
</dbReference>
<dbReference type="SMART" id="SM00873">
    <property type="entry name" value="B3_4"/>
    <property type="match status" value="1"/>
</dbReference>
<name>A0A377R0Z9_9NEIS</name>
<dbReference type="InterPro" id="IPR005147">
    <property type="entry name" value="tRNA_synthase_B5-dom"/>
</dbReference>
<dbReference type="Proteomes" id="UP000254293">
    <property type="component" value="Unassembled WGS sequence"/>
</dbReference>
<evidence type="ECO:0000256" key="14">
    <source>
        <dbReference type="ARBA" id="ARBA00049255"/>
    </source>
</evidence>
<dbReference type="SMART" id="SM00896">
    <property type="entry name" value="FDX-ACB"/>
    <property type="match status" value="1"/>
</dbReference>
<keyword evidence="7 15" id="KW-0479">Metal-binding</keyword>
<comment type="catalytic activity">
    <reaction evidence="14 15">
        <text>tRNA(Phe) + L-phenylalanine + ATP = L-phenylalanyl-tRNA(Phe) + AMP + diphosphate + H(+)</text>
        <dbReference type="Rhea" id="RHEA:19413"/>
        <dbReference type="Rhea" id="RHEA-COMP:9668"/>
        <dbReference type="Rhea" id="RHEA-COMP:9699"/>
        <dbReference type="ChEBI" id="CHEBI:15378"/>
        <dbReference type="ChEBI" id="CHEBI:30616"/>
        <dbReference type="ChEBI" id="CHEBI:33019"/>
        <dbReference type="ChEBI" id="CHEBI:58095"/>
        <dbReference type="ChEBI" id="CHEBI:78442"/>
        <dbReference type="ChEBI" id="CHEBI:78531"/>
        <dbReference type="ChEBI" id="CHEBI:456215"/>
        <dbReference type="EC" id="6.1.1.20"/>
    </reaction>
</comment>
<dbReference type="InterPro" id="IPR005121">
    <property type="entry name" value="Fdx_antiC-bd"/>
</dbReference>
<dbReference type="FunFam" id="3.30.70.380:FF:000001">
    <property type="entry name" value="Phenylalanine--tRNA ligase beta subunit"/>
    <property type="match status" value="1"/>
</dbReference>
<dbReference type="FunFam" id="3.30.930.10:FF:000022">
    <property type="entry name" value="Phenylalanine--tRNA ligase beta subunit"/>
    <property type="match status" value="1"/>
</dbReference>
<evidence type="ECO:0000256" key="8">
    <source>
        <dbReference type="ARBA" id="ARBA00022741"/>
    </source>
</evidence>
<evidence type="ECO:0000256" key="9">
    <source>
        <dbReference type="ARBA" id="ARBA00022840"/>
    </source>
</evidence>
<dbReference type="Pfam" id="PF03147">
    <property type="entry name" value="FDX-ACB"/>
    <property type="match status" value="1"/>
</dbReference>
<feature type="binding site" evidence="15">
    <location>
        <position position="459"/>
    </location>
    <ligand>
        <name>Mg(2+)</name>
        <dbReference type="ChEBI" id="CHEBI:18420"/>
        <note>shared with alpha subunit</note>
    </ligand>
</feature>